<gene>
    <name evidence="1" type="ORF">PG999_008610</name>
</gene>
<dbReference type="AlphaFoldDB" id="A0AAW0QJA2"/>
<sequence>MYQSKLETKLQKNAQWEDLRRDCERHLAVIQKGVDLMGDEMSYLAEQIQYPTPGGHEDMTATGTEANTIDLKVLLPEVNALRARIGVPKAAYAQELDLAGRFGNAKLQKIALDLEQLDKDVLGTRKKFGWVW</sequence>
<name>A0AAW0QJA2_9PEZI</name>
<proteinExistence type="predicted"/>
<dbReference type="EMBL" id="JAQQWP010000008">
    <property type="protein sequence ID" value="KAK8105251.1"/>
    <property type="molecule type" value="Genomic_DNA"/>
</dbReference>
<evidence type="ECO:0000313" key="2">
    <source>
        <dbReference type="Proteomes" id="UP001392437"/>
    </source>
</evidence>
<evidence type="ECO:0000313" key="1">
    <source>
        <dbReference type="EMBL" id="KAK8105251.1"/>
    </source>
</evidence>
<comment type="caution">
    <text evidence="1">The sequence shown here is derived from an EMBL/GenBank/DDBJ whole genome shotgun (WGS) entry which is preliminary data.</text>
</comment>
<dbReference type="Proteomes" id="UP001392437">
    <property type="component" value="Unassembled WGS sequence"/>
</dbReference>
<reference evidence="1 2" key="1">
    <citation type="submission" date="2023-01" db="EMBL/GenBank/DDBJ databases">
        <title>Analysis of 21 Apiospora genomes using comparative genomics revels a genus with tremendous synthesis potential of carbohydrate active enzymes and secondary metabolites.</title>
        <authorList>
            <person name="Sorensen T."/>
        </authorList>
    </citation>
    <scope>NUCLEOTIDE SEQUENCE [LARGE SCALE GENOMIC DNA]</scope>
    <source>
        <strain evidence="1 2">CBS 117206</strain>
    </source>
</reference>
<organism evidence="1 2">
    <name type="scientific">Apiospora kogelbergensis</name>
    <dbReference type="NCBI Taxonomy" id="1337665"/>
    <lineage>
        <taxon>Eukaryota</taxon>
        <taxon>Fungi</taxon>
        <taxon>Dikarya</taxon>
        <taxon>Ascomycota</taxon>
        <taxon>Pezizomycotina</taxon>
        <taxon>Sordariomycetes</taxon>
        <taxon>Xylariomycetidae</taxon>
        <taxon>Amphisphaeriales</taxon>
        <taxon>Apiosporaceae</taxon>
        <taxon>Apiospora</taxon>
    </lineage>
</organism>
<keyword evidence="2" id="KW-1185">Reference proteome</keyword>
<accession>A0AAW0QJA2</accession>
<protein>
    <submittedName>
        <fullName evidence="1">Uncharacterized protein</fullName>
    </submittedName>
</protein>